<name>A0ABN1VLJ0_9ACTN</name>
<dbReference type="InterPro" id="IPR039430">
    <property type="entry name" value="Thymidylate_kin-like_dom"/>
</dbReference>
<keyword evidence="1" id="KW-0067">ATP-binding</keyword>
<proteinExistence type="inferred from homology"/>
<dbReference type="HAMAP" id="MF_00165">
    <property type="entry name" value="Thymidylate_kinase"/>
    <property type="match status" value="1"/>
</dbReference>
<comment type="function">
    <text evidence="1">Phosphorylation of dTMP to form dTDP in both de novo and salvage pathways of dTTP synthesis.</text>
</comment>
<dbReference type="SUPFAM" id="SSF52540">
    <property type="entry name" value="P-loop containing nucleoside triphosphate hydrolases"/>
    <property type="match status" value="1"/>
</dbReference>
<dbReference type="EC" id="2.7.4.9" evidence="1"/>
<keyword evidence="1 3" id="KW-0418">Kinase</keyword>
<organism evidence="3 4">
    <name type="scientific">Kitasatospora nipponensis</name>
    <dbReference type="NCBI Taxonomy" id="258049"/>
    <lineage>
        <taxon>Bacteria</taxon>
        <taxon>Bacillati</taxon>
        <taxon>Actinomycetota</taxon>
        <taxon>Actinomycetes</taxon>
        <taxon>Kitasatosporales</taxon>
        <taxon>Streptomycetaceae</taxon>
        <taxon>Kitasatospora</taxon>
    </lineage>
</organism>
<keyword evidence="1" id="KW-0808">Transferase</keyword>
<dbReference type="InterPro" id="IPR027417">
    <property type="entry name" value="P-loop_NTPase"/>
</dbReference>
<dbReference type="Pfam" id="PF02223">
    <property type="entry name" value="Thymidylate_kin"/>
    <property type="match status" value="1"/>
</dbReference>
<keyword evidence="1" id="KW-0547">Nucleotide-binding</keyword>
<reference evidence="3 4" key="1">
    <citation type="journal article" date="2019" name="Int. J. Syst. Evol. Microbiol.">
        <title>The Global Catalogue of Microorganisms (GCM) 10K type strain sequencing project: providing services to taxonomists for standard genome sequencing and annotation.</title>
        <authorList>
            <consortium name="The Broad Institute Genomics Platform"/>
            <consortium name="The Broad Institute Genome Sequencing Center for Infectious Disease"/>
            <person name="Wu L."/>
            <person name="Ma J."/>
        </authorList>
    </citation>
    <scope>NUCLEOTIDE SEQUENCE [LARGE SCALE GENOMIC DNA]</scope>
    <source>
        <strain evidence="3 4">JCM 13004</strain>
    </source>
</reference>
<sequence length="240" mass="25664">MTVIRVPAPRRAADGLGRPLWVSVEGINGVGKTTAVRATAASLGSRCLRLDELTDQAADTLPGRVIAALSAEGDVCLRTGHPVVETLALLALKFREVERLTPELLDGVDVIVEDRGVDSVAVCQGAILHTEHRATPARAVANQILATARRWRSMPDATLLLTGDREVCTARFAARIGRTLPASALEVIAQTEQLYLELAAAEPDRFTLIDVTGHDRAETGKAVEDAVRAIVARREVDRAG</sequence>
<comment type="catalytic activity">
    <reaction evidence="1">
        <text>dTMP + ATP = dTDP + ADP</text>
        <dbReference type="Rhea" id="RHEA:13517"/>
        <dbReference type="ChEBI" id="CHEBI:30616"/>
        <dbReference type="ChEBI" id="CHEBI:58369"/>
        <dbReference type="ChEBI" id="CHEBI:63528"/>
        <dbReference type="ChEBI" id="CHEBI:456216"/>
        <dbReference type="EC" id="2.7.4.9"/>
    </reaction>
</comment>
<comment type="similarity">
    <text evidence="1">Belongs to the thymidylate kinase family.</text>
</comment>
<evidence type="ECO:0000313" key="3">
    <source>
        <dbReference type="EMBL" id="GAA1215138.1"/>
    </source>
</evidence>
<accession>A0ABN1VLJ0</accession>
<evidence type="ECO:0000259" key="2">
    <source>
        <dbReference type="Pfam" id="PF02223"/>
    </source>
</evidence>
<protein>
    <recommendedName>
        <fullName evidence="1">Thymidylate kinase</fullName>
        <ecNumber evidence="1">2.7.4.9</ecNumber>
    </recommendedName>
    <alternativeName>
        <fullName evidence="1">dTMP kinase</fullName>
    </alternativeName>
</protein>
<feature type="domain" description="Thymidylate kinase-like" evidence="2">
    <location>
        <begin position="24"/>
        <end position="212"/>
    </location>
</feature>
<dbReference type="InterPro" id="IPR018094">
    <property type="entry name" value="Thymidylate_kinase"/>
</dbReference>
<dbReference type="EMBL" id="BAAALF010000001">
    <property type="protein sequence ID" value="GAA1215138.1"/>
    <property type="molecule type" value="Genomic_DNA"/>
</dbReference>
<keyword evidence="1" id="KW-0545">Nucleotide biosynthesis</keyword>
<dbReference type="RefSeq" id="WP_344437675.1">
    <property type="nucleotide sequence ID" value="NZ_BAAALF010000001.1"/>
</dbReference>
<gene>
    <name evidence="1 3" type="primary">tmk</name>
    <name evidence="3" type="ORF">GCM10009665_01210</name>
</gene>
<dbReference type="Gene3D" id="3.40.50.300">
    <property type="entry name" value="P-loop containing nucleotide triphosphate hydrolases"/>
    <property type="match status" value="1"/>
</dbReference>
<dbReference type="GO" id="GO:0016301">
    <property type="term" value="F:kinase activity"/>
    <property type="evidence" value="ECO:0007669"/>
    <property type="project" value="UniProtKB-KW"/>
</dbReference>
<comment type="caution">
    <text evidence="1">Lacks conserved residue(s) required for the propagation of feature annotation.</text>
</comment>
<evidence type="ECO:0000256" key="1">
    <source>
        <dbReference type="HAMAP-Rule" id="MF_00165"/>
    </source>
</evidence>
<evidence type="ECO:0000313" key="4">
    <source>
        <dbReference type="Proteomes" id="UP001500037"/>
    </source>
</evidence>
<keyword evidence="4" id="KW-1185">Reference proteome</keyword>
<dbReference type="Proteomes" id="UP001500037">
    <property type="component" value="Unassembled WGS sequence"/>
</dbReference>
<comment type="caution">
    <text evidence="3">The sequence shown here is derived from an EMBL/GenBank/DDBJ whole genome shotgun (WGS) entry which is preliminary data.</text>
</comment>